<keyword evidence="3" id="KW-1185">Reference proteome</keyword>
<evidence type="ECO:0000256" key="1">
    <source>
        <dbReference type="SAM" id="MobiDB-lite"/>
    </source>
</evidence>
<name>A0A812KRG8_9DINO</name>
<sequence length="644" mass="71611">MAECAKENDATGLRTMLECCLTTTLQVYCPSLTMTQPEFTVRLATRALKLSESLKAEVLVSDMNQADQVKMVSGLTERLTFNGQKVDKNIISAAVSVYKVKAKSPVFLAWLQDFTDQHGQTLTHSSKKMRSLTKQGPEMAEFCIKMLCSLVSRCLLQVSELTEDVVEKYCGIIAAMKALFDALDSIVALLPVEVASPQFLGIFKMVKDPGLYDREKAEAAMSSLAAVVRPVLMFCISCMEREKDISSDDDFVKLIKGKQNILDVITSGDDSELAKEFRKVTAGLSEQRNAVAKVPLAAMMTGSLEDLNSDIAKAEKARALILQKVRRVRSKWSKIFSGDPASMPLISFDGEPNARHRLWLVSAELVSQAPAANKHPEAALVMDNDMEKVFLDKLNWAVKQSRKAFDTVLVSDGRCRRMRPAIQQACTAVPSFQMQVLFKDSDRFSLLETQQQQSSMEDYVPRDMAYWVIPGMALHEYQPPSREDRYKGLGGNLVFTGVPALETADVTRVSLGVSKKLWPARVAPTPDKLQEDGLIAWCSSDVMSTQGLQAILRSLHAAAVMDLTPGPTAAKVCLQNDIPYTGLMHNDEGKEWLETLLDMEALKLVANSKVTKFYDEDLAEEIQENFPEVFQEQEEQQKDEDEAE</sequence>
<comment type="caution">
    <text evidence="2">The sequence shown here is derived from an EMBL/GenBank/DDBJ whole genome shotgun (WGS) entry which is preliminary data.</text>
</comment>
<protein>
    <submittedName>
        <fullName evidence="2">Uncharacterized protein</fullName>
    </submittedName>
</protein>
<organism evidence="2 3">
    <name type="scientific">Symbiodinium natans</name>
    <dbReference type="NCBI Taxonomy" id="878477"/>
    <lineage>
        <taxon>Eukaryota</taxon>
        <taxon>Sar</taxon>
        <taxon>Alveolata</taxon>
        <taxon>Dinophyceae</taxon>
        <taxon>Suessiales</taxon>
        <taxon>Symbiodiniaceae</taxon>
        <taxon>Symbiodinium</taxon>
    </lineage>
</organism>
<reference evidence="2" key="1">
    <citation type="submission" date="2021-02" db="EMBL/GenBank/DDBJ databases">
        <authorList>
            <person name="Dougan E. K."/>
            <person name="Rhodes N."/>
            <person name="Thang M."/>
            <person name="Chan C."/>
        </authorList>
    </citation>
    <scope>NUCLEOTIDE SEQUENCE</scope>
</reference>
<dbReference type="AlphaFoldDB" id="A0A812KRG8"/>
<dbReference type="EMBL" id="CAJNDS010000702">
    <property type="protein sequence ID" value="CAE7228823.1"/>
    <property type="molecule type" value="Genomic_DNA"/>
</dbReference>
<evidence type="ECO:0000313" key="2">
    <source>
        <dbReference type="EMBL" id="CAE7228823.1"/>
    </source>
</evidence>
<gene>
    <name evidence="2" type="ORF">SNAT2548_LOCUS9144</name>
</gene>
<feature type="compositionally biased region" description="Acidic residues" evidence="1">
    <location>
        <begin position="631"/>
        <end position="644"/>
    </location>
</feature>
<dbReference type="OrthoDB" id="10321323at2759"/>
<evidence type="ECO:0000313" key="3">
    <source>
        <dbReference type="Proteomes" id="UP000604046"/>
    </source>
</evidence>
<feature type="region of interest" description="Disordered" evidence="1">
    <location>
        <begin position="624"/>
        <end position="644"/>
    </location>
</feature>
<proteinExistence type="predicted"/>
<dbReference type="Proteomes" id="UP000604046">
    <property type="component" value="Unassembled WGS sequence"/>
</dbReference>
<accession>A0A812KRG8</accession>